<dbReference type="AlphaFoldDB" id="A0A5E4PUD0"/>
<dbReference type="InterPro" id="IPR036259">
    <property type="entry name" value="MFS_trans_sf"/>
</dbReference>
<proteinExistence type="predicted"/>
<evidence type="ECO:0000313" key="3">
    <source>
        <dbReference type="Proteomes" id="UP000324832"/>
    </source>
</evidence>
<keyword evidence="1" id="KW-0812">Transmembrane</keyword>
<keyword evidence="3" id="KW-1185">Reference proteome</keyword>
<name>A0A5E4PUD0_9NEOP</name>
<dbReference type="EMBL" id="FZQP02000376">
    <property type="protein sequence ID" value="VVC88712.1"/>
    <property type="molecule type" value="Genomic_DNA"/>
</dbReference>
<organism evidence="2 3">
    <name type="scientific">Leptidea sinapis</name>
    <dbReference type="NCBI Taxonomy" id="189913"/>
    <lineage>
        <taxon>Eukaryota</taxon>
        <taxon>Metazoa</taxon>
        <taxon>Ecdysozoa</taxon>
        <taxon>Arthropoda</taxon>
        <taxon>Hexapoda</taxon>
        <taxon>Insecta</taxon>
        <taxon>Pterygota</taxon>
        <taxon>Neoptera</taxon>
        <taxon>Endopterygota</taxon>
        <taxon>Lepidoptera</taxon>
        <taxon>Glossata</taxon>
        <taxon>Ditrysia</taxon>
        <taxon>Papilionoidea</taxon>
        <taxon>Pieridae</taxon>
        <taxon>Dismorphiinae</taxon>
        <taxon>Leptidea</taxon>
    </lineage>
</organism>
<keyword evidence="1" id="KW-1133">Transmembrane helix</keyword>
<sequence length="87" mass="10265">MILVLHIPCFLIISYYWILSESIRWLLSKQKYVEARQVLEKIARVNKKEISEKSGELTVQISNPPAPRVHHSNLVDHDHVRLLWSLH</sequence>
<evidence type="ECO:0000313" key="2">
    <source>
        <dbReference type="EMBL" id="VVC88712.1"/>
    </source>
</evidence>
<protein>
    <submittedName>
        <fullName evidence="2">Uncharacterized protein</fullName>
    </submittedName>
</protein>
<accession>A0A5E4PUD0</accession>
<reference evidence="2 3" key="1">
    <citation type="submission" date="2017-07" db="EMBL/GenBank/DDBJ databases">
        <authorList>
            <person name="Talla V."/>
            <person name="Backstrom N."/>
        </authorList>
    </citation>
    <scope>NUCLEOTIDE SEQUENCE [LARGE SCALE GENOMIC DNA]</scope>
</reference>
<keyword evidence="1" id="KW-0472">Membrane</keyword>
<gene>
    <name evidence="2" type="ORF">LSINAPIS_LOCUS2015</name>
</gene>
<dbReference type="Proteomes" id="UP000324832">
    <property type="component" value="Unassembled WGS sequence"/>
</dbReference>
<dbReference type="Gene3D" id="1.20.1250.20">
    <property type="entry name" value="MFS general substrate transporter like domains"/>
    <property type="match status" value="1"/>
</dbReference>
<feature type="transmembrane region" description="Helical" evidence="1">
    <location>
        <begin position="6"/>
        <end position="27"/>
    </location>
</feature>
<evidence type="ECO:0000256" key="1">
    <source>
        <dbReference type="SAM" id="Phobius"/>
    </source>
</evidence>